<dbReference type="RefSeq" id="XP_040715553.1">
    <property type="nucleotide sequence ID" value="XM_040858378.1"/>
</dbReference>
<evidence type="ECO:0000256" key="3">
    <source>
        <dbReference type="SAM" id="SignalP"/>
    </source>
</evidence>
<feature type="region of interest" description="Disordered" evidence="1">
    <location>
        <begin position="368"/>
        <end position="410"/>
    </location>
</feature>
<comment type="caution">
    <text evidence="4">The sequence shown here is derived from an EMBL/GenBank/DDBJ whole genome shotgun (WGS) entry which is preliminary data.</text>
</comment>
<evidence type="ECO:0008006" key="6">
    <source>
        <dbReference type="Google" id="ProtNLM"/>
    </source>
</evidence>
<evidence type="ECO:0000256" key="2">
    <source>
        <dbReference type="SAM" id="Phobius"/>
    </source>
</evidence>
<dbReference type="AlphaFoldDB" id="A0A1Y2DY54"/>
<reference evidence="4 5" key="1">
    <citation type="submission" date="2016-07" db="EMBL/GenBank/DDBJ databases">
        <title>Pervasive Adenine N6-methylation of Active Genes in Fungi.</title>
        <authorList>
            <consortium name="DOE Joint Genome Institute"/>
            <person name="Mondo S.J."/>
            <person name="Dannebaum R.O."/>
            <person name="Kuo R.C."/>
            <person name="Labutti K."/>
            <person name="Haridas S."/>
            <person name="Kuo A."/>
            <person name="Salamov A."/>
            <person name="Ahrendt S.R."/>
            <person name="Lipzen A."/>
            <person name="Sullivan W."/>
            <person name="Andreopoulos W.B."/>
            <person name="Clum A."/>
            <person name="Lindquist E."/>
            <person name="Daum C."/>
            <person name="Ramamoorthy G.K."/>
            <person name="Gryganskyi A."/>
            <person name="Culley D."/>
            <person name="Magnuson J.K."/>
            <person name="James T.Y."/>
            <person name="O'Malley M.A."/>
            <person name="Stajich J.E."/>
            <person name="Spatafora J.W."/>
            <person name="Visel A."/>
            <person name="Grigoriev I.V."/>
        </authorList>
    </citation>
    <scope>NUCLEOTIDE SEQUENCE [LARGE SCALE GENOMIC DNA]</scope>
    <source>
        <strain evidence="4 5">CBS 129021</strain>
    </source>
</reference>
<feature type="region of interest" description="Disordered" evidence="1">
    <location>
        <begin position="76"/>
        <end position="104"/>
    </location>
</feature>
<dbReference type="EMBL" id="MCFJ01000007">
    <property type="protein sequence ID" value="ORY64139.1"/>
    <property type="molecule type" value="Genomic_DNA"/>
</dbReference>
<evidence type="ECO:0000313" key="5">
    <source>
        <dbReference type="Proteomes" id="UP000193689"/>
    </source>
</evidence>
<feature type="region of interest" description="Disordered" evidence="1">
    <location>
        <begin position="693"/>
        <end position="724"/>
    </location>
</feature>
<dbReference type="InParanoid" id="A0A1Y2DY54"/>
<dbReference type="Proteomes" id="UP000193689">
    <property type="component" value="Unassembled WGS sequence"/>
</dbReference>
<feature type="transmembrane region" description="Helical" evidence="2">
    <location>
        <begin position="331"/>
        <end position="356"/>
    </location>
</feature>
<feature type="region of interest" description="Disordered" evidence="1">
    <location>
        <begin position="118"/>
        <end position="161"/>
    </location>
</feature>
<keyword evidence="2" id="KW-0472">Membrane</keyword>
<feature type="region of interest" description="Disordered" evidence="1">
    <location>
        <begin position="39"/>
        <end position="61"/>
    </location>
</feature>
<feature type="region of interest" description="Disordered" evidence="1">
    <location>
        <begin position="438"/>
        <end position="543"/>
    </location>
</feature>
<feature type="compositionally biased region" description="Polar residues" evidence="1">
    <location>
        <begin position="444"/>
        <end position="453"/>
    </location>
</feature>
<feature type="region of interest" description="Disordered" evidence="1">
    <location>
        <begin position="581"/>
        <end position="663"/>
    </location>
</feature>
<feature type="region of interest" description="Disordered" evidence="1">
    <location>
        <begin position="782"/>
        <end position="834"/>
    </location>
</feature>
<protein>
    <recommendedName>
        <fullName evidence="6">Transmembrane protein</fullName>
    </recommendedName>
</protein>
<dbReference type="GeneID" id="63774590"/>
<feature type="compositionally biased region" description="Pro residues" evidence="1">
    <location>
        <begin position="649"/>
        <end position="662"/>
    </location>
</feature>
<feature type="compositionally biased region" description="Polar residues" evidence="1">
    <location>
        <begin position="508"/>
        <end position="526"/>
    </location>
</feature>
<evidence type="ECO:0000256" key="1">
    <source>
        <dbReference type="SAM" id="MobiDB-lite"/>
    </source>
</evidence>
<feature type="compositionally biased region" description="Low complexity" evidence="1">
    <location>
        <begin position="607"/>
        <end position="633"/>
    </location>
</feature>
<sequence>MVKVEIISSLVLLVFSAVYLPAVLAGDYGPSPCELVKEKSRHGDRKRMDDGVCRQHKEPRSRMRIGRDVDEILREEKDSTPLPSSTATVLSSTPTITPPPILPPSLVLPRAQRNIVEGKLEGVKDDELGQGESRESGNARDEEIEQRSPLEPTVPAPRPLDPIGAAISSSLTNSASLALASVSSSFLGIIVTLTSQSSADVASISSSFLGVIATLSSQSSADVAAVSSSFLGVIATLSSQSSADVAAVSTSLGSQVAAANAAAAQATSLAASLSASVASLSSSLAAITSASANASAVPASSTSTSQATASADSSGVQSGKAVASILTIAQFVGILVGTIIGSVIITLLLVYCIALIQRKRDSKAAYLNASDSPTSQTGFRSRPAGDDFREDKRQMAYPPQRNREMFSGPTQRLSRRLTIFDERPLSGGETAGFGFDGMEFGPSAANTTASGSSPREPLPLALAKPPGLDGEETLQVIRRDSGRSLGRSIKLGDPPRQGPTDSAVILGSATSGRSRSLTHRSSQVQTPLSLNPPNLPPPSAYDIPDVPISWGTVEFEAAIPEKDQQQQRQPSSKHMALVAQRPYTPPPSSFHSRFSSRDTTHSHRRQTSTQSSIHSQSLSQHRRNPSVSPISVIFPPPSPAQRAIAISPISPPPSSPLPPLPSPALYLQRKQAQQQEPTKRQRAPVPAALQRFLPDRTNNNGNNHVQSSDSAPAPTSTSTPQRSPLHQATFSLFPKVSESPSADESFSQRLTSMRKRNDCVVFWPGSSGSGAAAGVGAAVSTSLSGLSSPMTPRSADTEGIPKHPSSISSVGPGNWATVKSTFPRGAGRGTNEVG</sequence>
<feature type="signal peptide" evidence="3">
    <location>
        <begin position="1"/>
        <end position="25"/>
    </location>
</feature>
<keyword evidence="3" id="KW-0732">Signal</keyword>
<feature type="compositionally biased region" description="Basic and acidic residues" evidence="1">
    <location>
        <begin position="46"/>
        <end position="61"/>
    </location>
</feature>
<feature type="compositionally biased region" description="Basic and acidic residues" evidence="1">
    <location>
        <begin position="118"/>
        <end position="148"/>
    </location>
</feature>
<proteinExistence type="predicted"/>
<keyword evidence="2" id="KW-0812">Transmembrane</keyword>
<gene>
    <name evidence="4" type="ORF">BCR38DRAFT_409536</name>
</gene>
<keyword evidence="5" id="KW-1185">Reference proteome</keyword>
<name>A0A1Y2DY54_9PEZI</name>
<feature type="compositionally biased region" description="Polar residues" evidence="1">
    <location>
        <begin position="369"/>
        <end position="379"/>
    </location>
</feature>
<evidence type="ECO:0000313" key="4">
    <source>
        <dbReference type="EMBL" id="ORY64139.1"/>
    </source>
</evidence>
<organism evidence="4 5">
    <name type="scientific">Pseudomassariella vexata</name>
    <dbReference type="NCBI Taxonomy" id="1141098"/>
    <lineage>
        <taxon>Eukaryota</taxon>
        <taxon>Fungi</taxon>
        <taxon>Dikarya</taxon>
        <taxon>Ascomycota</taxon>
        <taxon>Pezizomycotina</taxon>
        <taxon>Sordariomycetes</taxon>
        <taxon>Xylariomycetidae</taxon>
        <taxon>Amphisphaeriales</taxon>
        <taxon>Pseudomassariaceae</taxon>
        <taxon>Pseudomassariella</taxon>
    </lineage>
</organism>
<feature type="compositionally biased region" description="Basic and acidic residues" evidence="1">
    <location>
        <begin position="383"/>
        <end position="394"/>
    </location>
</feature>
<accession>A0A1Y2DY54</accession>
<feature type="compositionally biased region" description="Polar residues" evidence="1">
    <location>
        <begin position="696"/>
        <end position="705"/>
    </location>
</feature>
<keyword evidence="2" id="KW-1133">Transmembrane helix</keyword>
<feature type="chain" id="PRO_5012937586" description="Transmembrane protein" evidence="3">
    <location>
        <begin position="26"/>
        <end position="834"/>
    </location>
</feature>
<feature type="compositionally biased region" description="Low complexity" evidence="1">
    <location>
        <begin position="458"/>
        <end position="468"/>
    </location>
</feature>
<feature type="compositionally biased region" description="Low complexity" evidence="1">
    <location>
        <begin position="706"/>
        <end position="724"/>
    </location>
</feature>